<dbReference type="EMBL" id="CM046392">
    <property type="protein sequence ID" value="KAI8556212.1"/>
    <property type="molecule type" value="Genomic_DNA"/>
</dbReference>
<proteinExistence type="predicted"/>
<name>A0ACC0NUL5_RHOML</name>
<evidence type="ECO:0000313" key="2">
    <source>
        <dbReference type="Proteomes" id="UP001062846"/>
    </source>
</evidence>
<accession>A0ACC0NUL5</accession>
<reference evidence="1" key="1">
    <citation type="submission" date="2022-02" db="EMBL/GenBank/DDBJ databases">
        <title>Plant Genome Project.</title>
        <authorList>
            <person name="Zhang R.-G."/>
        </authorList>
    </citation>
    <scope>NUCLEOTIDE SEQUENCE</scope>
    <source>
        <strain evidence="1">AT1</strain>
    </source>
</reference>
<protein>
    <submittedName>
        <fullName evidence="1">Uncharacterized protein</fullName>
    </submittedName>
</protein>
<dbReference type="Proteomes" id="UP001062846">
    <property type="component" value="Chromosome 5"/>
</dbReference>
<sequence>MAIHNFIRRNNFPDIPFGFYDGRPNFLPSDHGVETPAPNNNNGSRVERDDRDMDTVKASIREFIVENNIC</sequence>
<gene>
    <name evidence="1" type="ORF">RHMOL_Rhmol05G0234800</name>
</gene>
<organism evidence="1 2">
    <name type="scientific">Rhododendron molle</name>
    <name type="common">Chinese azalea</name>
    <name type="synonym">Azalea mollis</name>
    <dbReference type="NCBI Taxonomy" id="49168"/>
    <lineage>
        <taxon>Eukaryota</taxon>
        <taxon>Viridiplantae</taxon>
        <taxon>Streptophyta</taxon>
        <taxon>Embryophyta</taxon>
        <taxon>Tracheophyta</taxon>
        <taxon>Spermatophyta</taxon>
        <taxon>Magnoliopsida</taxon>
        <taxon>eudicotyledons</taxon>
        <taxon>Gunneridae</taxon>
        <taxon>Pentapetalae</taxon>
        <taxon>asterids</taxon>
        <taxon>Ericales</taxon>
        <taxon>Ericaceae</taxon>
        <taxon>Ericoideae</taxon>
        <taxon>Rhodoreae</taxon>
        <taxon>Rhododendron</taxon>
    </lineage>
</organism>
<comment type="caution">
    <text evidence="1">The sequence shown here is derived from an EMBL/GenBank/DDBJ whole genome shotgun (WGS) entry which is preliminary data.</text>
</comment>
<evidence type="ECO:0000313" key="1">
    <source>
        <dbReference type="EMBL" id="KAI8556212.1"/>
    </source>
</evidence>
<keyword evidence="2" id="KW-1185">Reference proteome</keyword>